<dbReference type="InterPro" id="IPR036767">
    <property type="entry name" value="ApaG_sf"/>
</dbReference>
<dbReference type="PANTHER" id="PTHR47191:SF2">
    <property type="entry name" value="OS05G0170800 PROTEIN"/>
    <property type="match status" value="1"/>
</dbReference>
<comment type="caution">
    <text evidence="4">The sequence shown here is derived from an EMBL/GenBank/DDBJ whole genome shotgun (WGS) entry which is preliminary data.</text>
</comment>
<dbReference type="Pfam" id="PF04379">
    <property type="entry name" value="DUF525"/>
    <property type="match status" value="1"/>
</dbReference>
<proteinExistence type="inferred from homology"/>
<gene>
    <name evidence="2 4" type="primary">apaG</name>
    <name evidence="4" type="ORF">Q4521_11445</name>
</gene>
<reference evidence="4" key="1">
    <citation type="submission" date="2023-07" db="EMBL/GenBank/DDBJ databases">
        <title>Genome content predicts the carbon catabolic preferences of heterotrophic bacteria.</title>
        <authorList>
            <person name="Gralka M."/>
        </authorList>
    </citation>
    <scope>NUCLEOTIDE SEQUENCE</scope>
    <source>
        <strain evidence="4">I3M17_2</strain>
    </source>
</reference>
<dbReference type="RefSeq" id="WP_280946067.1">
    <property type="nucleotide sequence ID" value="NZ_CP123764.1"/>
</dbReference>
<dbReference type="InterPro" id="IPR023065">
    <property type="entry name" value="Uncharacterised_ApaG"/>
</dbReference>
<evidence type="ECO:0000259" key="3">
    <source>
        <dbReference type="PROSITE" id="PS51087"/>
    </source>
</evidence>
<name>A0AAW7X9A2_9GAMM</name>
<dbReference type="NCBIfam" id="NF003967">
    <property type="entry name" value="PRK05461.1"/>
    <property type="match status" value="1"/>
</dbReference>
<protein>
    <recommendedName>
        <fullName evidence="1 2">Protein ApaG</fullName>
    </recommendedName>
</protein>
<accession>A0AAW7X9A2</accession>
<dbReference type="InterPro" id="IPR007474">
    <property type="entry name" value="ApaG_domain"/>
</dbReference>
<dbReference type="PANTHER" id="PTHR47191">
    <property type="entry name" value="OS05G0170800 PROTEIN"/>
    <property type="match status" value="1"/>
</dbReference>
<evidence type="ECO:0000256" key="2">
    <source>
        <dbReference type="HAMAP-Rule" id="MF_00791"/>
    </source>
</evidence>
<dbReference type="PROSITE" id="PS51087">
    <property type="entry name" value="APAG"/>
    <property type="match status" value="1"/>
</dbReference>
<dbReference type="SUPFAM" id="SSF110069">
    <property type="entry name" value="ApaG-like"/>
    <property type="match status" value="1"/>
</dbReference>
<feature type="domain" description="ApaG" evidence="3">
    <location>
        <begin position="1"/>
        <end position="123"/>
    </location>
</feature>
<evidence type="ECO:0000256" key="1">
    <source>
        <dbReference type="ARBA" id="ARBA00017693"/>
    </source>
</evidence>
<evidence type="ECO:0000313" key="4">
    <source>
        <dbReference type="EMBL" id="MDO6423088.1"/>
    </source>
</evidence>
<organism evidence="4 5">
    <name type="scientific">Saccharophagus degradans</name>
    <dbReference type="NCBI Taxonomy" id="86304"/>
    <lineage>
        <taxon>Bacteria</taxon>
        <taxon>Pseudomonadati</taxon>
        <taxon>Pseudomonadota</taxon>
        <taxon>Gammaproteobacteria</taxon>
        <taxon>Cellvibrionales</taxon>
        <taxon>Cellvibrionaceae</taxon>
        <taxon>Saccharophagus</taxon>
    </lineage>
</organism>
<dbReference type="InterPro" id="IPR050718">
    <property type="entry name" value="ApaG-like"/>
</dbReference>
<dbReference type="Proteomes" id="UP001169760">
    <property type="component" value="Unassembled WGS sequence"/>
</dbReference>
<dbReference type="HAMAP" id="MF_00791">
    <property type="entry name" value="ApaG"/>
    <property type="match status" value="1"/>
</dbReference>
<evidence type="ECO:0000313" key="5">
    <source>
        <dbReference type="Proteomes" id="UP001169760"/>
    </source>
</evidence>
<sequence length="123" mass="13451">MPHAINIEVKTKYLSEQSRPAENKYVFAYTITITNQGDQPAQLVGRYWRIVDANSQIQEVQGIGVVGEQPHLAPGESYTYTSGAVLQTPTGTMEGHYEMQGEGGETFNAAIPAFALVKPSLLH</sequence>
<dbReference type="Gene3D" id="2.60.40.1470">
    <property type="entry name" value="ApaG domain"/>
    <property type="match status" value="1"/>
</dbReference>
<dbReference type="AlphaFoldDB" id="A0AAW7X9A2"/>
<dbReference type="EMBL" id="JAUOPB010000008">
    <property type="protein sequence ID" value="MDO6423088.1"/>
    <property type="molecule type" value="Genomic_DNA"/>
</dbReference>